<evidence type="ECO:0000256" key="6">
    <source>
        <dbReference type="ARBA" id="ARBA00023136"/>
    </source>
</evidence>
<feature type="non-terminal residue" evidence="8">
    <location>
        <position position="280"/>
    </location>
</feature>
<evidence type="ECO:0000256" key="5">
    <source>
        <dbReference type="ARBA" id="ARBA00023128"/>
    </source>
</evidence>
<evidence type="ECO:0000313" key="8">
    <source>
        <dbReference type="EMBL" id="JAS25473.1"/>
    </source>
</evidence>
<evidence type="ECO:0000256" key="1">
    <source>
        <dbReference type="ARBA" id="ARBA00004173"/>
    </source>
</evidence>
<reference evidence="8" key="1">
    <citation type="submission" date="2015-12" db="EMBL/GenBank/DDBJ databases">
        <title>De novo transcriptome assembly of four potential Pierce s Disease insect vectors from Arizona vineyards.</title>
        <authorList>
            <person name="Tassone E.E."/>
        </authorList>
    </citation>
    <scope>NUCLEOTIDE SEQUENCE</scope>
</reference>
<comment type="subcellular location">
    <subcellularLocation>
        <location evidence="2">Endoplasmic reticulum</location>
    </subcellularLocation>
    <subcellularLocation>
        <location evidence="3">Membrane</location>
    </subcellularLocation>
    <subcellularLocation>
        <location evidence="1">Mitochondrion</location>
    </subcellularLocation>
</comment>
<dbReference type="PANTHER" id="PTHR48182:SF2">
    <property type="entry name" value="PROTEIN SERAC1"/>
    <property type="match status" value="1"/>
</dbReference>
<feature type="transmembrane region" description="Helical" evidence="7">
    <location>
        <begin position="41"/>
        <end position="64"/>
    </location>
</feature>
<evidence type="ECO:0000256" key="4">
    <source>
        <dbReference type="ARBA" id="ARBA00022824"/>
    </source>
</evidence>
<evidence type="ECO:0000256" key="7">
    <source>
        <dbReference type="SAM" id="Phobius"/>
    </source>
</evidence>
<keyword evidence="4" id="KW-0256">Endoplasmic reticulum</keyword>
<dbReference type="GO" id="GO:0016020">
    <property type="term" value="C:membrane"/>
    <property type="evidence" value="ECO:0007669"/>
    <property type="project" value="UniProtKB-SubCell"/>
</dbReference>
<accession>A0A1B6DIE7</accession>
<dbReference type="GO" id="GO:0005739">
    <property type="term" value="C:mitochondrion"/>
    <property type="evidence" value="ECO:0007669"/>
    <property type="project" value="UniProtKB-SubCell"/>
</dbReference>
<dbReference type="GO" id="GO:0005783">
    <property type="term" value="C:endoplasmic reticulum"/>
    <property type="evidence" value="ECO:0007669"/>
    <property type="project" value="UniProtKB-SubCell"/>
</dbReference>
<proteinExistence type="predicted"/>
<dbReference type="InterPro" id="IPR052374">
    <property type="entry name" value="SERAC1"/>
</dbReference>
<evidence type="ECO:0000256" key="3">
    <source>
        <dbReference type="ARBA" id="ARBA00004370"/>
    </source>
</evidence>
<keyword evidence="7" id="KW-0812">Transmembrane</keyword>
<protein>
    <recommendedName>
        <fullName evidence="9">DUF676 domain-containing protein</fullName>
    </recommendedName>
</protein>
<sequence>MEPNFNGTLNLGVGVGEATVCSFKETLANKYYRLSITKMRLITSCVSLITGLVVPVFVTVYYVVLRNQRLLFDGIRRHLVTSVLSTITKGILFGSTNKIDPLIRSFRVINFRPRNISLNERKGEVTEESEPEKSVHCDVLHDPGVNRVMDVIFIHGLKGSLERTWTQGVWDLNKTDKVLLRKCLSTSEIRDTGKPTGVHRIRSESNLKKWCDKTVSEIHGKEVKVKSETVMKCDEEQPTVSRCWPRDWLPKDCPGARVIALNYTTDPYLWRLVWMAKSHR</sequence>
<gene>
    <name evidence="8" type="ORF">g.30173</name>
</gene>
<organism evidence="8">
    <name type="scientific">Clastoptera arizonana</name>
    <name type="common">Arizona spittle bug</name>
    <dbReference type="NCBI Taxonomy" id="38151"/>
    <lineage>
        <taxon>Eukaryota</taxon>
        <taxon>Metazoa</taxon>
        <taxon>Ecdysozoa</taxon>
        <taxon>Arthropoda</taxon>
        <taxon>Hexapoda</taxon>
        <taxon>Insecta</taxon>
        <taxon>Pterygota</taxon>
        <taxon>Neoptera</taxon>
        <taxon>Paraneoptera</taxon>
        <taxon>Hemiptera</taxon>
        <taxon>Auchenorrhyncha</taxon>
        <taxon>Cercopoidea</taxon>
        <taxon>Clastopteridae</taxon>
        <taxon>Clastoptera</taxon>
    </lineage>
</organism>
<evidence type="ECO:0008006" key="9">
    <source>
        <dbReference type="Google" id="ProtNLM"/>
    </source>
</evidence>
<dbReference type="AlphaFoldDB" id="A0A1B6DIE7"/>
<dbReference type="EMBL" id="GEDC01011825">
    <property type="protein sequence ID" value="JAS25473.1"/>
    <property type="molecule type" value="Transcribed_RNA"/>
</dbReference>
<dbReference type="PANTHER" id="PTHR48182">
    <property type="entry name" value="PROTEIN SERAC1"/>
    <property type="match status" value="1"/>
</dbReference>
<keyword evidence="7" id="KW-1133">Transmembrane helix</keyword>
<keyword evidence="5" id="KW-0496">Mitochondrion</keyword>
<name>A0A1B6DIE7_9HEMI</name>
<keyword evidence="6 7" id="KW-0472">Membrane</keyword>
<evidence type="ECO:0000256" key="2">
    <source>
        <dbReference type="ARBA" id="ARBA00004240"/>
    </source>
</evidence>